<gene>
    <name evidence="1" type="ORF">EBB54_26850</name>
</gene>
<protein>
    <recommendedName>
        <fullName evidence="3">CDP-Glycerol:Poly(Glycerophosphate) glycerophosphotransferase</fullName>
    </recommendedName>
</protein>
<evidence type="ECO:0008006" key="3">
    <source>
        <dbReference type="Google" id="ProtNLM"/>
    </source>
</evidence>
<dbReference type="Proteomes" id="UP000274920">
    <property type="component" value="Unassembled WGS sequence"/>
</dbReference>
<name>A0A3R8JTI4_9FIRM</name>
<evidence type="ECO:0000313" key="1">
    <source>
        <dbReference type="EMBL" id="RRK34553.1"/>
    </source>
</evidence>
<dbReference type="AlphaFoldDB" id="A0A3R8JTI4"/>
<keyword evidence="2" id="KW-1185">Reference proteome</keyword>
<dbReference type="RefSeq" id="WP_125129661.1">
    <property type="nucleotide sequence ID" value="NZ_RHJS01000002.1"/>
</dbReference>
<accession>A0A3R8JTI4</accession>
<proteinExistence type="predicted"/>
<sequence length="482" mass="55882">MCLIKNNDESVEIVMRSAQKKQAMEFAELLGEAHKEIKKAMEGKKQAAAMKLLEQCQEGAIELGNMIEESEGEGFATVHLLEDYCELLYQLHEKNGSDRSSDAGRDYKLLQKALIQIINSVRNDIPVRLEVVFLPYKASMWDSLESVWKAADSDENTDAYVIPIPYFDKNPDGSLREEHYEGGLYPEYVSITRYDEYDFKNRRPDVIYIHNPYDDCNFVTSVHPFFYSKNLKQFTDKLVYIPYFILGEISPDNREAVEGIKHFCTTPGVINADKVIVQSEAMRQVYVNVLTEETLKSQSRRNEKDIRRYWENKIDGSGSPKFEKILNTRKEQIEIPEEWKGVIEKPDGTWKKIILYNTSVTALLQNNEKALRKMEDVFRIFYENRNDAALLWRPHPLLESTLNSMRPQLLEEYKRVRDRYIGDGWGIYDDTADLNRAIILSDGYYGDGSSLVELCRKMKKPVMIQNVEICSQCKKVCKEGEI</sequence>
<evidence type="ECO:0000313" key="2">
    <source>
        <dbReference type="Proteomes" id="UP000274920"/>
    </source>
</evidence>
<organism evidence="1 2">
    <name type="scientific">Schaedlerella arabinosiphila</name>
    <dbReference type="NCBI Taxonomy" id="2044587"/>
    <lineage>
        <taxon>Bacteria</taxon>
        <taxon>Bacillati</taxon>
        <taxon>Bacillota</taxon>
        <taxon>Clostridia</taxon>
        <taxon>Lachnospirales</taxon>
        <taxon>Lachnospiraceae</taxon>
        <taxon>Schaedlerella</taxon>
    </lineage>
</organism>
<reference evidence="1" key="1">
    <citation type="submission" date="2018-10" db="EMBL/GenBank/DDBJ databases">
        <title>Schaedlerella arabinophila gen. nov. sp. nov., isolated from the mouse intestinal tract and comparative analysis with the genome of the closely related altered Schaedler flora strain ASF502.</title>
        <authorList>
            <person name="Miyake S."/>
            <person name="Soh M."/>
            <person name="Seedorf H."/>
        </authorList>
    </citation>
    <scope>NUCLEOTIDE SEQUENCE [LARGE SCALE GENOMIC DNA]</scope>
    <source>
        <strain evidence="1">DSM 106076</strain>
    </source>
</reference>
<comment type="caution">
    <text evidence="1">The sequence shown here is derived from an EMBL/GenBank/DDBJ whole genome shotgun (WGS) entry which is preliminary data.</text>
</comment>
<dbReference type="EMBL" id="RHJS01000002">
    <property type="protein sequence ID" value="RRK34553.1"/>
    <property type="molecule type" value="Genomic_DNA"/>
</dbReference>